<dbReference type="InterPro" id="IPR036412">
    <property type="entry name" value="HAD-like_sf"/>
</dbReference>
<keyword evidence="4" id="KW-0460">Magnesium</keyword>
<keyword evidence="3 6" id="KW-0378">Hydrolase</keyword>
<evidence type="ECO:0000256" key="4">
    <source>
        <dbReference type="ARBA" id="ARBA00022842"/>
    </source>
</evidence>
<protein>
    <submittedName>
        <fullName evidence="6">HAD family hydrolase</fullName>
    </submittedName>
</protein>
<dbReference type="Gene3D" id="3.40.50.1000">
    <property type="entry name" value="HAD superfamily/HAD-like"/>
    <property type="match status" value="1"/>
</dbReference>
<reference evidence="7" key="2">
    <citation type="submission" date="2016-01" db="EMBL/GenBank/DDBJ databases">
        <title>Six Aerococcus type strain genome sequencing and assembly using PacBio and Illumina Hiseq.</title>
        <authorList>
            <person name="Carkaci D."/>
            <person name="Dargis R."/>
            <person name="Nielsen X.C."/>
            <person name="Skovgaard O."/>
            <person name="Fuursted K."/>
            <person name="Christensen J.J."/>
        </authorList>
    </citation>
    <scope>NUCLEOTIDE SEQUENCE [LARGE SCALE GENOMIC DNA]</scope>
    <source>
        <strain evidence="7">CCUG43001</strain>
    </source>
</reference>
<evidence type="ECO:0000313" key="5">
    <source>
        <dbReference type="EMBL" id="AMB93547.1"/>
    </source>
</evidence>
<dbReference type="AlphaFoldDB" id="A0A0X8FBM9"/>
<dbReference type="InterPro" id="IPR051400">
    <property type="entry name" value="HAD-like_hydrolase"/>
</dbReference>
<organism evidence="5 7">
    <name type="scientific">Aerococcus sanguinicola</name>
    <dbReference type="NCBI Taxonomy" id="119206"/>
    <lineage>
        <taxon>Bacteria</taxon>
        <taxon>Bacillati</taxon>
        <taxon>Bacillota</taxon>
        <taxon>Bacilli</taxon>
        <taxon>Lactobacillales</taxon>
        <taxon>Aerococcaceae</taxon>
        <taxon>Aerococcus</taxon>
    </lineage>
</organism>
<dbReference type="RefSeq" id="WP_067972209.1">
    <property type="nucleotide sequence ID" value="NZ_CAJHKM010000006.1"/>
</dbReference>
<dbReference type="Pfam" id="PF00702">
    <property type="entry name" value="Hydrolase"/>
    <property type="match status" value="1"/>
</dbReference>
<dbReference type="SUPFAM" id="SSF56784">
    <property type="entry name" value="HAD-like"/>
    <property type="match status" value="1"/>
</dbReference>
<dbReference type="SFLD" id="SFLDG01129">
    <property type="entry name" value="C1.5:_HAD__Beta-PGM__Phosphata"/>
    <property type="match status" value="1"/>
</dbReference>
<evidence type="ECO:0000313" key="8">
    <source>
        <dbReference type="Proteomes" id="UP000234239"/>
    </source>
</evidence>
<sequence>MLKNFIFDIDDTLYDQMDPFRRALTEVFPDLDQDRAPIWYKKSRYISDTEFPGLAFDPEGIKQMQIKRIQSPLADDGIDISSEQGWAFQEAYQRYQKDLDLQDDMRQVLDLVKEADQAMGVITNGETAKQWAKVATMGLTDWIPEAYILVSEEVGVAKPEREIFDLICQRMGIRPEDSVYFGDNFKHDMVAAKEAGFYTVWLNHRDREFEGVDDYVDQVCMNFPEVLTWVQKNLK</sequence>
<dbReference type="PANTHER" id="PTHR46470:SF2">
    <property type="entry name" value="GLYCERALDEHYDE 3-PHOSPHATE PHOSPHATASE"/>
    <property type="match status" value="1"/>
</dbReference>
<dbReference type="GO" id="GO:0046872">
    <property type="term" value="F:metal ion binding"/>
    <property type="evidence" value="ECO:0007669"/>
    <property type="project" value="UniProtKB-KW"/>
</dbReference>
<evidence type="ECO:0000256" key="2">
    <source>
        <dbReference type="ARBA" id="ARBA00022723"/>
    </source>
</evidence>
<dbReference type="GO" id="GO:0044281">
    <property type="term" value="P:small molecule metabolic process"/>
    <property type="evidence" value="ECO:0007669"/>
    <property type="project" value="UniProtKB-ARBA"/>
</dbReference>
<evidence type="ECO:0000256" key="1">
    <source>
        <dbReference type="ARBA" id="ARBA00001946"/>
    </source>
</evidence>
<dbReference type="OrthoDB" id="25198at2"/>
<dbReference type="GO" id="GO:0016791">
    <property type="term" value="F:phosphatase activity"/>
    <property type="evidence" value="ECO:0007669"/>
    <property type="project" value="TreeGrafter"/>
</dbReference>
<reference evidence="5 7" key="1">
    <citation type="journal article" date="2016" name="Genome Announc.">
        <title>Complete Genome Sequences of Aerococcus christensenii CCUG 28831T, Aerococcus sanguinicola CCUG 43001T, Aerococcus urinae CCUG 36881T, Aerococcus urinaeequi CCUG 28094T, Aerococcus urinaehominis CCUG 42038 BT, and Aerococcus viridans CCUG 4311T.</title>
        <authorList>
            <person name="Carkaci D."/>
            <person name="Dargis R."/>
            <person name="Nielsen X.C."/>
            <person name="Skovgaard O."/>
            <person name="Fuursted K."/>
            <person name="Christensen J.J."/>
        </authorList>
    </citation>
    <scope>NUCLEOTIDE SEQUENCE [LARGE SCALE GENOMIC DNA]</scope>
    <source>
        <strain evidence="5 7">CCUG43001</strain>
    </source>
</reference>
<dbReference type="PRINTS" id="PR00413">
    <property type="entry name" value="HADHALOGNASE"/>
</dbReference>
<evidence type="ECO:0000313" key="7">
    <source>
        <dbReference type="Proteomes" id="UP000069912"/>
    </source>
</evidence>
<dbReference type="InterPro" id="IPR023214">
    <property type="entry name" value="HAD_sf"/>
</dbReference>
<dbReference type="GeneID" id="92902783"/>
<accession>A0A0X8FBM9</accession>
<dbReference type="KEGG" id="asan:AWM72_01680"/>
<dbReference type="EMBL" id="PKGY01000003">
    <property type="protein sequence ID" value="PKZ21724.1"/>
    <property type="molecule type" value="Genomic_DNA"/>
</dbReference>
<keyword evidence="7" id="KW-1185">Reference proteome</keyword>
<proteinExistence type="predicted"/>
<name>A0A0X8FBM9_9LACT</name>
<keyword evidence="2" id="KW-0479">Metal-binding</keyword>
<gene>
    <name evidence="5" type="ORF">AWM72_01680</name>
    <name evidence="6" type="ORF">CYJ28_07425</name>
</gene>
<dbReference type="EMBL" id="CP014160">
    <property type="protein sequence ID" value="AMB93547.1"/>
    <property type="molecule type" value="Genomic_DNA"/>
</dbReference>
<dbReference type="Proteomes" id="UP000234239">
    <property type="component" value="Unassembled WGS sequence"/>
</dbReference>
<evidence type="ECO:0000256" key="3">
    <source>
        <dbReference type="ARBA" id="ARBA00022801"/>
    </source>
</evidence>
<dbReference type="Gene3D" id="1.20.120.710">
    <property type="entry name" value="Haloacid dehalogenase hydrolase-like domain"/>
    <property type="match status" value="1"/>
</dbReference>
<dbReference type="InterPro" id="IPR006439">
    <property type="entry name" value="HAD-SF_hydro_IA"/>
</dbReference>
<dbReference type="Proteomes" id="UP000069912">
    <property type="component" value="Chromosome"/>
</dbReference>
<comment type="cofactor">
    <cofactor evidence="1">
        <name>Mg(2+)</name>
        <dbReference type="ChEBI" id="CHEBI:18420"/>
    </cofactor>
</comment>
<reference evidence="6 8" key="3">
    <citation type="submission" date="2017-12" db="EMBL/GenBank/DDBJ databases">
        <title>Phylogenetic diversity of female urinary microbiome.</title>
        <authorList>
            <person name="Thomas-White K."/>
            <person name="Wolfe A.J."/>
        </authorList>
    </citation>
    <scope>NUCLEOTIDE SEQUENCE [LARGE SCALE GENOMIC DNA]</scope>
    <source>
        <strain evidence="6 8">UMB0139</strain>
    </source>
</reference>
<dbReference type="NCBIfam" id="TIGR01549">
    <property type="entry name" value="HAD-SF-IA-v1"/>
    <property type="match status" value="1"/>
</dbReference>
<dbReference type="PANTHER" id="PTHR46470">
    <property type="entry name" value="N-ACYLNEURAMINATE-9-PHOSPHATASE"/>
    <property type="match status" value="1"/>
</dbReference>
<evidence type="ECO:0000313" key="6">
    <source>
        <dbReference type="EMBL" id="PKZ21724.1"/>
    </source>
</evidence>
<dbReference type="SFLD" id="SFLDS00003">
    <property type="entry name" value="Haloacid_Dehalogenase"/>
    <property type="match status" value="1"/>
</dbReference>